<dbReference type="Proteomes" id="UP000823674">
    <property type="component" value="Chromosome A09"/>
</dbReference>
<comment type="caution">
    <text evidence="1">The sequence shown here is derived from an EMBL/GenBank/DDBJ whole genome shotgun (WGS) entry which is preliminary data.</text>
</comment>
<proteinExistence type="predicted"/>
<evidence type="ECO:0000313" key="1">
    <source>
        <dbReference type="EMBL" id="KAG5382348.1"/>
    </source>
</evidence>
<sequence>MERLLKLRRRQLMYPRGGGILCSVSPASPKWFVLGFCEIGGVKTLLAVFVCLGLRVRSRLSIDALRGFRWVLFSSDEVLIGEDGGSLGVSSGGGGMEEKLCV</sequence>
<organism evidence="1 2">
    <name type="scientific">Brassica rapa subsp. trilocularis</name>
    <dbReference type="NCBI Taxonomy" id="1813537"/>
    <lineage>
        <taxon>Eukaryota</taxon>
        <taxon>Viridiplantae</taxon>
        <taxon>Streptophyta</taxon>
        <taxon>Embryophyta</taxon>
        <taxon>Tracheophyta</taxon>
        <taxon>Spermatophyta</taxon>
        <taxon>Magnoliopsida</taxon>
        <taxon>eudicotyledons</taxon>
        <taxon>Gunneridae</taxon>
        <taxon>Pentapetalae</taxon>
        <taxon>rosids</taxon>
        <taxon>malvids</taxon>
        <taxon>Brassicales</taxon>
        <taxon>Brassicaceae</taxon>
        <taxon>Brassiceae</taxon>
        <taxon>Brassica</taxon>
    </lineage>
</organism>
<evidence type="ECO:0000313" key="2">
    <source>
        <dbReference type="Proteomes" id="UP000823674"/>
    </source>
</evidence>
<dbReference type="EMBL" id="JADBGQ010000008">
    <property type="protein sequence ID" value="KAG5382348.1"/>
    <property type="molecule type" value="Genomic_DNA"/>
</dbReference>
<keyword evidence="2" id="KW-1185">Reference proteome</keyword>
<protein>
    <submittedName>
        <fullName evidence="1">Uncharacterized protein</fullName>
    </submittedName>
</protein>
<name>A0ABQ7LA85_BRACM</name>
<reference evidence="1 2" key="1">
    <citation type="submission" date="2021-03" db="EMBL/GenBank/DDBJ databases">
        <authorList>
            <person name="King G.J."/>
            <person name="Bancroft I."/>
            <person name="Baten A."/>
            <person name="Bloomfield J."/>
            <person name="Borpatragohain P."/>
            <person name="He Z."/>
            <person name="Irish N."/>
            <person name="Irwin J."/>
            <person name="Liu K."/>
            <person name="Mauleon R.P."/>
            <person name="Moore J."/>
            <person name="Morris R."/>
            <person name="Ostergaard L."/>
            <person name="Wang B."/>
            <person name="Wells R."/>
        </authorList>
    </citation>
    <scope>NUCLEOTIDE SEQUENCE [LARGE SCALE GENOMIC DNA]</scope>
    <source>
        <strain evidence="1">R-o-18</strain>
        <tissue evidence="1">Leaf</tissue>
    </source>
</reference>
<accession>A0ABQ7LA85</accession>
<gene>
    <name evidence="1" type="primary">A09p011490.1_BraROA</name>
    <name evidence="1" type="ORF">IGI04_033818</name>
</gene>